<dbReference type="PANTHER" id="PTHR20977">
    <property type="entry name" value="AT13385P-RELATED"/>
    <property type="match status" value="1"/>
</dbReference>
<feature type="non-terminal residue" evidence="2">
    <location>
        <position position="1"/>
    </location>
</feature>
<dbReference type="SMART" id="SM00689">
    <property type="entry name" value="DM6"/>
    <property type="match status" value="1"/>
</dbReference>
<protein>
    <submittedName>
        <fullName evidence="2">Uncharacterized protein</fullName>
    </submittedName>
</protein>
<dbReference type="VEuPathDB" id="VectorBase:AALC636_000760"/>
<accession>A0A023EJQ2</accession>
<reference evidence="2" key="1">
    <citation type="journal article" date="2014" name="PLoS Negl. Trop. Dis.">
        <title>Identification and characterization of seminal fluid proteins in the Asian tiger mosquito, Aedes albopictus.</title>
        <authorList>
            <person name="Boes K.E."/>
            <person name="Ribeiro J.M."/>
            <person name="Wong A."/>
            <person name="Harrington L.C."/>
            <person name="Wolfner M.F."/>
            <person name="Sirot L.K."/>
        </authorList>
    </citation>
    <scope>NUCLEOTIDE SEQUENCE</scope>
    <source>
        <tissue evidence="2">Reproductive organs</tissue>
    </source>
</reference>
<name>A0A023EJQ2_AEDAL</name>
<dbReference type="VEuPathDB" id="VectorBase:AALF009213"/>
<feature type="region of interest" description="Disordered" evidence="1">
    <location>
        <begin position="36"/>
        <end position="96"/>
    </location>
</feature>
<dbReference type="VEuPathDB" id="VectorBase:AALFPA_061089"/>
<dbReference type="EMBL" id="GAPW01004326">
    <property type="protein sequence ID" value="JAC09272.1"/>
    <property type="molecule type" value="mRNA"/>
</dbReference>
<dbReference type="InterPro" id="IPR006611">
    <property type="entry name" value="DUF1431_DROsp"/>
</dbReference>
<sequence length="211" mass="23285">KVHFFPEAVPRSKSRCSKLISEAARGISVKNLEAAGKLAKARPFSSSSSNKDRGLTDFSQKKDCQQKACSDRSTKMPPKEPKSSCDKPVSPKTWRTCPEPPTPKEFSCADTVQEMVPRRKKRQVASRPACSKPAPSLAAPDCVKVKKELCPRASLPGCGKAKIPPRCDPKKVVRDCIRLRPPVACFSECYRNPFPPQPRSECTCLTTPRIC</sequence>
<dbReference type="AlphaFoldDB" id="A0A023EJQ2"/>
<dbReference type="Pfam" id="PF07248">
    <property type="entry name" value="DUF1431"/>
    <property type="match status" value="1"/>
</dbReference>
<proteinExistence type="evidence at transcript level"/>
<feature type="compositionally biased region" description="Basic and acidic residues" evidence="1">
    <location>
        <begin position="50"/>
        <end position="85"/>
    </location>
</feature>
<organism evidence="2">
    <name type="scientific">Aedes albopictus</name>
    <name type="common">Asian tiger mosquito</name>
    <name type="synonym">Stegomyia albopicta</name>
    <dbReference type="NCBI Taxonomy" id="7160"/>
    <lineage>
        <taxon>Eukaryota</taxon>
        <taxon>Metazoa</taxon>
        <taxon>Ecdysozoa</taxon>
        <taxon>Arthropoda</taxon>
        <taxon>Hexapoda</taxon>
        <taxon>Insecta</taxon>
        <taxon>Pterygota</taxon>
        <taxon>Neoptera</taxon>
        <taxon>Endopterygota</taxon>
        <taxon>Diptera</taxon>
        <taxon>Nematocera</taxon>
        <taxon>Culicoidea</taxon>
        <taxon>Culicidae</taxon>
        <taxon>Culicinae</taxon>
        <taxon>Aedini</taxon>
        <taxon>Aedes</taxon>
        <taxon>Stegomyia</taxon>
    </lineage>
</organism>
<dbReference type="PANTHER" id="PTHR20977:SF0">
    <property type="entry name" value="AT13385P-RELATED"/>
    <property type="match status" value="1"/>
</dbReference>
<evidence type="ECO:0000256" key="1">
    <source>
        <dbReference type="SAM" id="MobiDB-lite"/>
    </source>
</evidence>
<evidence type="ECO:0000313" key="2">
    <source>
        <dbReference type="EMBL" id="JAC09272.1"/>
    </source>
</evidence>